<reference evidence="2" key="1">
    <citation type="submission" date="2021-12" db="EMBL/GenBank/DDBJ databases">
        <authorList>
            <person name="Rodrigo-Torres L."/>
            <person name="Arahal R. D."/>
            <person name="Lucena T."/>
        </authorList>
    </citation>
    <scope>NUCLEOTIDE SEQUENCE</scope>
    <source>
        <strain evidence="2">CECT 8267</strain>
    </source>
</reference>
<keyword evidence="1" id="KW-1133">Transmembrane helix</keyword>
<dbReference type="RefSeq" id="WP_237444317.1">
    <property type="nucleotide sequence ID" value="NZ_CAKLPX010000001.1"/>
</dbReference>
<dbReference type="EMBL" id="CAKLPX010000001">
    <property type="protein sequence ID" value="CAH0991677.1"/>
    <property type="molecule type" value="Genomic_DNA"/>
</dbReference>
<keyword evidence="3" id="KW-1185">Reference proteome</keyword>
<organism evidence="2 3">
    <name type="scientific">Sinobacterium norvegicum</name>
    <dbReference type="NCBI Taxonomy" id="1641715"/>
    <lineage>
        <taxon>Bacteria</taxon>
        <taxon>Pseudomonadati</taxon>
        <taxon>Pseudomonadota</taxon>
        <taxon>Gammaproteobacteria</taxon>
        <taxon>Cellvibrionales</taxon>
        <taxon>Spongiibacteraceae</taxon>
        <taxon>Sinobacterium</taxon>
    </lineage>
</organism>
<evidence type="ECO:0000256" key="1">
    <source>
        <dbReference type="SAM" id="Phobius"/>
    </source>
</evidence>
<protein>
    <submittedName>
        <fullName evidence="2">Uncharacterized protein</fullName>
    </submittedName>
</protein>
<comment type="caution">
    <text evidence="2">The sequence shown here is derived from an EMBL/GenBank/DDBJ whole genome shotgun (WGS) entry which is preliminary data.</text>
</comment>
<evidence type="ECO:0000313" key="3">
    <source>
        <dbReference type="Proteomes" id="UP000838100"/>
    </source>
</evidence>
<evidence type="ECO:0000313" key="2">
    <source>
        <dbReference type="EMBL" id="CAH0991677.1"/>
    </source>
</evidence>
<name>A0ABM9AEY3_9GAMM</name>
<gene>
    <name evidence="2" type="ORF">SIN8267_01789</name>
</gene>
<dbReference type="Proteomes" id="UP000838100">
    <property type="component" value="Unassembled WGS sequence"/>
</dbReference>
<feature type="transmembrane region" description="Helical" evidence="1">
    <location>
        <begin position="140"/>
        <end position="160"/>
    </location>
</feature>
<keyword evidence="1" id="KW-0812">Transmembrane</keyword>
<keyword evidence="1" id="KW-0472">Membrane</keyword>
<accession>A0ABM9AEY3</accession>
<sequence>MRYSTDLTKPSPSHKLAAIITAVMALIMLAGNGLSARQQAQALATQQHLYAQQLAHQTSYFVGNLMLKNSRVSMRALANQVLAESGASQITFFNAENSAVAKAGKSLGKPSYRSNIRLQDNIVGYIEIEFPAYQYPSSSAASWLFSLFTLLTIYGLTYAFSRRVSRKVAAILPLAEQGKAVMLEQALAGTGLSFSPQDKTTAAQSPATTEQVLLAIRFTNPSGLAIDIFSAEDRELLFKNKEIINSVAKLYDGSIIAGAAGDTLSFTATEDGCFRALCAAIVIRTLFEQFASSEDSSDIALAIARSENSSTLPAALHQQNWLAFQQQTLASANQLGEIAMNRLLLAEPIIAERSHVNHDNGDGYTLISLAAVHQKILDNQILQLAKSLSHLDQI</sequence>
<proteinExistence type="predicted"/>